<dbReference type="SUPFAM" id="SSF49562">
    <property type="entry name" value="C2 domain (Calcium/lipid-binding domain, CaLB)"/>
    <property type="match status" value="2"/>
</dbReference>
<feature type="domain" description="C2" evidence="5">
    <location>
        <begin position="506"/>
        <end position="631"/>
    </location>
</feature>
<feature type="region of interest" description="Disordered" evidence="3">
    <location>
        <begin position="438"/>
        <end position="459"/>
    </location>
</feature>
<gene>
    <name evidence="6" type="ORF">KUTeg_014982</name>
</gene>
<evidence type="ECO:0000256" key="4">
    <source>
        <dbReference type="SAM" id="Phobius"/>
    </source>
</evidence>
<dbReference type="PANTHER" id="PTHR45761:SF1">
    <property type="entry name" value="EXTENDED SYNAPTOTAGMIN-LIKE PROTEIN 2, ISOFORM C"/>
    <property type="match status" value="1"/>
</dbReference>
<feature type="domain" description="C2" evidence="5">
    <location>
        <begin position="238"/>
        <end position="356"/>
    </location>
</feature>
<dbReference type="CDD" id="cd04030">
    <property type="entry name" value="C2C_KIAA1228"/>
    <property type="match status" value="1"/>
</dbReference>
<evidence type="ECO:0000313" key="6">
    <source>
        <dbReference type="EMBL" id="KAJ8306898.1"/>
    </source>
</evidence>
<organism evidence="6 7">
    <name type="scientific">Tegillarca granosa</name>
    <name type="common">Malaysian cockle</name>
    <name type="synonym">Anadara granosa</name>
    <dbReference type="NCBI Taxonomy" id="220873"/>
    <lineage>
        <taxon>Eukaryota</taxon>
        <taxon>Metazoa</taxon>
        <taxon>Spiralia</taxon>
        <taxon>Lophotrochozoa</taxon>
        <taxon>Mollusca</taxon>
        <taxon>Bivalvia</taxon>
        <taxon>Autobranchia</taxon>
        <taxon>Pteriomorphia</taxon>
        <taxon>Arcoida</taxon>
        <taxon>Arcoidea</taxon>
        <taxon>Arcidae</taxon>
        <taxon>Tegillarca</taxon>
    </lineage>
</organism>
<evidence type="ECO:0000259" key="5">
    <source>
        <dbReference type="PROSITE" id="PS50004"/>
    </source>
</evidence>
<dbReference type="InterPro" id="IPR037752">
    <property type="entry name" value="C2C_KIAA1228"/>
</dbReference>
<feature type="transmembrane region" description="Helical" evidence="4">
    <location>
        <begin position="34"/>
        <end position="58"/>
    </location>
</feature>
<comment type="caution">
    <text evidence="6">The sequence shown here is derived from an EMBL/GenBank/DDBJ whole genome shotgun (WGS) entry which is preliminary data.</text>
</comment>
<keyword evidence="2 4" id="KW-1133">Transmembrane helix</keyword>
<protein>
    <recommendedName>
        <fullName evidence="5">C2 domain-containing protein</fullName>
    </recommendedName>
</protein>
<evidence type="ECO:0000256" key="1">
    <source>
        <dbReference type="ARBA" id="ARBA00022692"/>
    </source>
</evidence>
<keyword evidence="1 4" id="KW-0812">Transmembrane</keyword>
<dbReference type="Proteomes" id="UP001217089">
    <property type="component" value="Unassembled WGS sequence"/>
</dbReference>
<dbReference type="InterPro" id="IPR000008">
    <property type="entry name" value="C2_dom"/>
</dbReference>
<dbReference type="Gene3D" id="2.60.40.150">
    <property type="entry name" value="C2 domain"/>
    <property type="match status" value="3"/>
</dbReference>
<dbReference type="InterPro" id="IPR035892">
    <property type="entry name" value="C2_domain_sf"/>
</dbReference>
<proteinExistence type="predicted"/>
<reference evidence="6 7" key="1">
    <citation type="submission" date="2022-12" db="EMBL/GenBank/DDBJ databases">
        <title>Chromosome-level genome of Tegillarca granosa.</title>
        <authorList>
            <person name="Kim J."/>
        </authorList>
    </citation>
    <scope>NUCLEOTIDE SEQUENCE [LARGE SCALE GENOMIC DNA]</scope>
    <source>
        <strain evidence="6">Teg-2019</strain>
        <tissue evidence="6">Adductor muscle</tissue>
    </source>
</reference>
<feature type="transmembrane region" description="Helical" evidence="4">
    <location>
        <begin position="171"/>
        <end position="191"/>
    </location>
</feature>
<dbReference type="SMART" id="SM00239">
    <property type="entry name" value="C2"/>
    <property type="match status" value="2"/>
</dbReference>
<dbReference type="PROSITE" id="PS50004">
    <property type="entry name" value="C2"/>
    <property type="match status" value="2"/>
</dbReference>
<dbReference type="EMBL" id="JARBDR010000793">
    <property type="protein sequence ID" value="KAJ8306898.1"/>
    <property type="molecule type" value="Genomic_DNA"/>
</dbReference>
<name>A0ABQ9EUB8_TEGGR</name>
<dbReference type="PANTHER" id="PTHR45761">
    <property type="entry name" value="EXTENDED SYNAPTOTAGMIN-LIKE PROTEIN 2, ISOFORM C"/>
    <property type="match status" value="1"/>
</dbReference>
<feature type="region of interest" description="Disordered" evidence="3">
    <location>
        <begin position="473"/>
        <end position="492"/>
    </location>
</feature>
<keyword evidence="4" id="KW-0472">Membrane</keyword>
<dbReference type="Pfam" id="PF00168">
    <property type="entry name" value="C2"/>
    <property type="match status" value="2"/>
</dbReference>
<sequence>MSDKKKSSPKKTEADDSNLTSSITKYFKFAAGTLLVWGAGYFHFSPSWLLVGLVLYVWKDRHVKKRHRQIRIQQQLAQDEQQTILANMEDLPSWVHFPDVERAEWLNKMLDQIWPYIGSYVENLLKTSIQEKVRASHSSVSKYSSDCLIEVKVKGMTAGIKDLQIRGALRVIFKPLIGQIPLFGGLSVFFLNNPTIDFNLIGLANALDLPGLNDMMYTQIQEILASIMVLPNRIAVPLVEGVNISLIKYPPPEGVLRIHVIEAQKLEKKDLSITGSGKSDPYAVVKVGANTFTTKTKDNTINPVWNAVFEAVIDAKDKQFLDIELFDKDPDKDDKLGNVSMEIANAVSQGTMESTIQQMKADRSMDDLSSCILMVNLDSARELPIYDKKSNSKLGNVTIPLKLILTAPEMTLDQYFNLNNSGTESQINMRLALRKEAAPSAQKEASKTAAPSSVNEKKQEIVVEKSKKVEGVAPGGQIIPPASGKTPSKDTELRQRTVISSKGAYGHGRIQITFRYSSQRKSLVVVVHKCVNLIACDDDGLADPYVKLYLITQKSRSDKRKTQIIKNMLDPVYDETFEFPVNPAELKSNGTNLEITVRNDTSRFSSNTRFMGMITIDMSTLDQSKAVTTWQPPNPSVYPDQIH</sequence>
<accession>A0ABQ9EUB8</accession>
<dbReference type="Pfam" id="PF17047">
    <property type="entry name" value="SMP_LBD"/>
    <property type="match status" value="2"/>
</dbReference>
<dbReference type="InterPro" id="IPR039010">
    <property type="entry name" value="Synaptotagmin_SMP"/>
</dbReference>
<evidence type="ECO:0000313" key="7">
    <source>
        <dbReference type="Proteomes" id="UP001217089"/>
    </source>
</evidence>
<dbReference type="CDD" id="cd21670">
    <property type="entry name" value="SMP_ESyt"/>
    <property type="match status" value="1"/>
</dbReference>
<evidence type="ECO:0000256" key="3">
    <source>
        <dbReference type="SAM" id="MobiDB-lite"/>
    </source>
</evidence>
<dbReference type="InterPro" id="IPR051634">
    <property type="entry name" value="Extended_Synaptotagmin"/>
</dbReference>
<keyword evidence="7" id="KW-1185">Reference proteome</keyword>
<evidence type="ECO:0000256" key="2">
    <source>
        <dbReference type="ARBA" id="ARBA00022989"/>
    </source>
</evidence>